<protein>
    <recommendedName>
        <fullName evidence="7">Haloacid dehalogenase-like hydrolase domain-containing protein Sgpp</fullName>
    </recommendedName>
</protein>
<accession>A0A7N0TIR3</accession>
<evidence type="ECO:0000256" key="3">
    <source>
        <dbReference type="ARBA" id="ARBA00022842"/>
    </source>
</evidence>
<evidence type="ECO:0000256" key="1">
    <source>
        <dbReference type="ARBA" id="ARBA00001946"/>
    </source>
</evidence>
<proteinExistence type="predicted"/>
<dbReference type="GO" id="GO:0046872">
    <property type="term" value="F:metal ion binding"/>
    <property type="evidence" value="ECO:0007669"/>
    <property type="project" value="UniProtKB-KW"/>
</dbReference>
<dbReference type="SFLD" id="SFLDG01129">
    <property type="entry name" value="C1.5:_HAD__Beta-PGM__Phosphata"/>
    <property type="match status" value="1"/>
</dbReference>
<evidence type="ECO:0000256" key="4">
    <source>
        <dbReference type="ARBA" id="ARBA00023277"/>
    </source>
</evidence>
<dbReference type="SUPFAM" id="SSF56784">
    <property type="entry name" value="HAD-like"/>
    <property type="match status" value="1"/>
</dbReference>
<dbReference type="InterPro" id="IPR023214">
    <property type="entry name" value="HAD_sf"/>
</dbReference>
<dbReference type="InterPro" id="IPR023198">
    <property type="entry name" value="PGP-like_dom2"/>
</dbReference>
<dbReference type="Gene3D" id="1.10.150.240">
    <property type="entry name" value="Putative phosphatase, domain 2"/>
    <property type="match status" value="1"/>
</dbReference>
<evidence type="ECO:0000256" key="2">
    <source>
        <dbReference type="ARBA" id="ARBA00022723"/>
    </source>
</evidence>
<name>A0A7N0TIR3_KALFE</name>
<dbReference type="OMA" id="TDLCRWA"/>
<comment type="cofactor">
    <cofactor evidence="1">
        <name>Mg(2+)</name>
        <dbReference type="ChEBI" id="CHEBI:18420"/>
    </cofactor>
</comment>
<sequence>MPSGYYSHSLQQMTQVSGMASSPQSHSHAPKSSLNLMKTKTNFCGETRRLTSSSVNPFAKMMLVASSGLNLSPIRKCSLAPVAPVEAVLFDIDGTMIDSDSIHFRAFQQLLLEVGYNGGVPITEEFYVKDVCGKHNDVLGPYLFPDWDVRKSRQFLDKKEALFKKLAVKEMKMVDGLDRMFKWIKSRGLKHAAVTNAPRPSADFLLSMTGLGDFFGTVVIGIEWGRPKPFPDPYLKGLELLRVSHRRAFVFEDSIAGIKAGVAAGMPVVGVALRNPPELLLEAGAAFTIKDYNDPKLWVALAEVDKITADAKMTVAAA</sequence>
<dbReference type="PANTHER" id="PTHR46193:SF18">
    <property type="entry name" value="HEXITOL PHOSPHATASE B"/>
    <property type="match status" value="1"/>
</dbReference>
<dbReference type="Pfam" id="PF13419">
    <property type="entry name" value="HAD_2"/>
    <property type="match status" value="1"/>
</dbReference>
<organism evidence="5 6">
    <name type="scientific">Kalanchoe fedtschenkoi</name>
    <name type="common">Lavender scallops</name>
    <name type="synonym">South American air plant</name>
    <dbReference type="NCBI Taxonomy" id="63787"/>
    <lineage>
        <taxon>Eukaryota</taxon>
        <taxon>Viridiplantae</taxon>
        <taxon>Streptophyta</taxon>
        <taxon>Embryophyta</taxon>
        <taxon>Tracheophyta</taxon>
        <taxon>Spermatophyta</taxon>
        <taxon>Magnoliopsida</taxon>
        <taxon>eudicotyledons</taxon>
        <taxon>Gunneridae</taxon>
        <taxon>Pentapetalae</taxon>
        <taxon>Saxifragales</taxon>
        <taxon>Crassulaceae</taxon>
        <taxon>Kalanchoe</taxon>
    </lineage>
</organism>
<keyword evidence="6" id="KW-1185">Reference proteome</keyword>
<dbReference type="InterPro" id="IPR051600">
    <property type="entry name" value="Beta-PGM-like"/>
</dbReference>
<dbReference type="PANTHER" id="PTHR46193">
    <property type="entry name" value="6-PHOSPHOGLUCONATE PHOSPHATASE"/>
    <property type="match status" value="1"/>
</dbReference>
<dbReference type="GO" id="GO:0003824">
    <property type="term" value="F:catalytic activity"/>
    <property type="evidence" value="ECO:0007669"/>
    <property type="project" value="UniProtKB-ARBA"/>
</dbReference>
<reference evidence="5" key="1">
    <citation type="submission" date="2021-01" db="UniProtKB">
        <authorList>
            <consortium name="EnsemblPlants"/>
        </authorList>
    </citation>
    <scope>IDENTIFICATION</scope>
</reference>
<dbReference type="EnsemblPlants" id="Kaladp0037s0469.1.v1.1">
    <property type="protein sequence ID" value="Kaladp0037s0469.1.v1.1"/>
    <property type="gene ID" value="Kaladp0037s0469.v1.1"/>
</dbReference>
<dbReference type="NCBIfam" id="TIGR01509">
    <property type="entry name" value="HAD-SF-IA-v3"/>
    <property type="match status" value="1"/>
</dbReference>
<dbReference type="CDD" id="cd07505">
    <property type="entry name" value="HAD_BPGM-like"/>
    <property type="match status" value="1"/>
</dbReference>
<evidence type="ECO:0000313" key="6">
    <source>
        <dbReference type="Proteomes" id="UP000594263"/>
    </source>
</evidence>
<dbReference type="Proteomes" id="UP000594263">
    <property type="component" value="Unplaced"/>
</dbReference>
<keyword evidence="3" id="KW-0460">Magnesium</keyword>
<dbReference type="SFLD" id="SFLDS00003">
    <property type="entry name" value="Haloacid_Dehalogenase"/>
    <property type="match status" value="1"/>
</dbReference>
<keyword evidence="2" id="KW-0479">Metal-binding</keyword>
<dbReference type="SFLD" id="SFLDG01135">
    <property type="entry name" value="C1.5.6:_HAD__Beta-PGM__Phospha"/>
    <property type="match status" value="1"/>
</dbReference>
<evidence type="ECO:0008006" key="7">
    <source>
        <dbReference type="Google" id="ProtNLM"/>
    </source>
</evidence>
<dbReference type="Gramene" id="Kaladp0037s0469.1.v1.1">
    <property type="protein sequence ID" value="Kaladp0037s0469.1.v1.1"/>
    <property type="gene ID" value="Kaladp0037s0469.v1.1"/>
</dbReference>
<dbReference type="InterPro" id="IPR041492">
    <property type="entry name" value="HAD_2"/>
</dbReference>
<keyword evidence="4" id="KW-0119">Carbohydrate metabolism</keyword>
<evidence type="ECO:0000313" key="5">
    <source>
        <dbReference type="EnsemblPlants" id="Kaladp0037s0469.1.v1.1"/>
    </source>
</evidence>
<dbReference type="InterPro" id="IPR036412">
    <property type="entry name" value="HAD-like_sf"/>
</dbReference>
<dbReference type="Gene3D" id="3.40.50.1000">
    <property type="entry name" value="HAD superfamily/HAD-like"/>
    <property type="match status" value="1"/>
</dbReference>
<dbReference type="InterPro" id="IPR006439">
    <property type="entry name" value="HAD-SF_hydro_IA"/>
</dbReference>
<dbReference type="AlphaFoldDB" id="A0A7N0TIR3"/>